<name>A0A085GAI5_EWIA3</name>
<proteinExistence type="predicted"/>
<protein>
    <submittedName>
        <fullName evidence="1">Uncharacterized protein</fullName>
    </submittedName>
</protein>
<dbReference type="Proteomes" id="UP000028640">
    <property type="component" value="Unassembled WGS sequence"/>
</dbReference>
<dbReference type="AlphaFoldDB" id="A0A085GAI5"/>
<reference evidence="1 2" key="1">
    <citation type="submission" date="2014-05" db="EMBL/GenBank/DDBJ databases">
        <title>ATOL: Assembling a taxonomically balanced genome-scale reconstruction of the evolutionary history of the Enterobacteriaceae.</title>
        <authorList>
            <person name="Plunkett G.III."/>
            <person name="Neeno-Eckwall E.C."/>
            <person name="Glasner J.D."/>
            <person name="Perna N.T."/>
        </authorList>
    </citation>
    <scope>NUCLEOTIDE SEQUENCE [LARGE SCALE GENOMIC DNA]</scope>
    <source>
        <strain evidence="1 2">ATCC 33852</strain>
    </source>
</reference>
<sequence>MANKLTNKKSRWLIDHSPLCKYDKFHFDNGYHSQNWTAANDSIG</sequence>
<organism evidence="1 2">
    <name type="scientific">Ewingella americana (strain ATCC 33852 / DSM 4580 / CCUG 14506 / JCM 5911 / LMG 7869 / NCTC 12157 / CDC 1468-78)</name>
    <dbReference type="NCBI Taxonomy" id="910964"/>
    <lineage>
        <taxon>Bacteria</taxon>
        <taxon>Pseudomonadati</taxon>
        <taxon>Pseudomonadota</taxon>
        <taxon>Gammaproteobacteria</taxon>
        <taxon>Enterobacterales</taxon>
        <taxon>Yersiniaceae</taxon>
        <taxon>Ewingella</taxon>
    </lineage>
</organism>
<evidence type="ECO:0000313" key="2">
    <source>
        <dbReference type="Proteomes" id="UP000028640"/>
    </source>
</evidence>
<comment type="caution">
    <text evidence="1">The sequence shown here is derived from an EMBL/GenBank/DDBJ whole genome shotgun (WGS) entry which is preliminary data.</text>
</comment>
<accession>A0A085GAI5</accession>
<keyword evidence="2" id="KW-1185">Reference proteome</keyword>
<evidence type="ECO:0000313" key="1">
    <source>
        <dbReference type="EMBL" id="KFC80730.1"/>
    </source>
</evidence>
<gene>
    <name evidence="1" type="ORF">GEAM_2052</name>
</gene>
<dbReference type="EMBL" id="JMPJ01000053">
    <property type="protein sequence ID" value="KFC80730.1"/>
    <property type="molecule type" value="Genomic_DNA"/>
</dbReference>